<proteinExistence type="predicted"/>
<reference evidence="4" key="1">
    <citation type="journal article" date="2019" name="Int. J. Syst. Evol. Microbiol.">
        <title>The Global Catalogue of Microorganisms (GCM) 10K type strain sequencing project: providing services to taxonomists for standard genome sequencing and annotation.</title>
        <authorList>
            <consortium name="The Broad Institute Genomics Platform"/>
            <consortium name="The Broad Institute Genome Sequencing Center for Infectious Disease"/>
            <person name="Wu L."/>
            <person name="Ma J."/>
        </authorList>
    </citation>
    <scope>NUCLEOTIDE SEQUENCE [LARGE SCALE GENOMIC DNA]</scope>
    <source>
        <strain evidence="4">CCM 7282</strain>
    </source>
</reference>
<dbReference type="Gene3D" id="3.20.20.140">
    <property type="entry name" value="Metal-dependent hydrolases"/>
    <property type="match status" value="1"/>
</dbReference>
<accession>A0ABQ1NY69</accession>
<dbReference type="Pfam" id="PF04909">
    <property type="entry name" value="Amidohydro_2"/>
    <property type="match status" value="1"/>
</dbReference>
<dbReference type="InterPro" id="IPR032466">
    <property type="entry name" value="Metal_Hydrolase"/>
</dbReference>
<dbReference type="PANTHER" id="PTHR21240">
    <property type="entry name" value="2-AMINO-3-CARBOXYLMUCONATE-6-SEMIALDEHYDE DECARBOXYLASE"/>
    <property type="match status" value="1"/>
</dbReference>
<gene>
    <name evidence="3" type="ORF">GCM10007216_15000</name>
</gene>
<dbReference type="InterPro" id="IPR032465">
    <property type="entry name" value="ACMSD"/>
</dbReference>
<sequence length="263" mass="30374">MRIIDMHHHILNIPNYTEQLIERMDQLGIEKVCLSGLGLPSDNWLGDLSPDNEDVREAITKYPDRIIGFGVIRLGESTVDDVVKLHQQGFKGIKTTRPLHNYDDPRYDEVYGKIAELGMPILFHTGFILNTKVDARDDVSTARMRPEMLDRVARTFPDLYMFLAHLGMPWHEEAAMMARFHPNVYVDLSGSPMGWRNRKSPNFFQELFYWEGAFSKIVFGTDVHFDDVEASLNDHKRIFDTLNINEETQEKIFSENVASILDL</sequence>
<evidence type="ECO:0000256" key="1">
    <source>
        <dbReference type="ARBA" id="ARBA00023239"/>
    </source>
</evidence>
<dbReference type="RefSeq" id="WP_062442231.1">
    <property type="nucleotide sequence ID" value="NZ_BMCJ01000002.1"/>
</dbReference>
<evidence type="ECO:0000313" key="3">
    <source>
        <dbReference type="EMBL" id="GGC85300.1"/>
    </source>
</evidence>
<keyword evidence="1" id="KW-0456">Lyase</keyword>
<evidence type="ECO:0000259" key="2">
    <source>
        <dbReference type="Pfam" id="PF04909"/>
    </source>
</evidence>
<feature type="domain" description="Amidohydrolase-related" evidence="2">
    <location>
        <begin position="4"/>
        <end position="261"/>
    </location>
</feature>
<keyword evidence="4" id="KW-1185">Reference proteome</keyword>
<dbReference type="EMBL" id="BMCJ01000002">
    <property type="protein sequence ID" value="GGC85300.1"/>
    <property type="molecule type" value="Genomic_DNA"/>
</dbReference>
<dbReference type="SUPFAM" id="SSF51556">
    <property type="entry name" value="Metallo-dependent hydrolases"/>
    <property type="match status" value="1"/>
</dbReference>
<organism evidence="3 4">
    <name type="scientific">Thalassobacillus devorans</name>
    <dbReference type="NCBI Taxonomy" id="279813"/>
    <lineage>
        <taxon>Bacteria</taxon>
        <taxon>Bacillati</taxon>
        <taxon>Bacillota</taxon>
        <taxon>Bacilli</taxon>
        <taxon>Bacillales</taxon>
        <taxon>Bacillaceae</taxon>
        <taxon>Thalassobacillus</taxon>
    </lineage>
</organism>
<protein>
    <recommendedName>
        <fullName evidence="2">Amidohydrolase-related domain-containing protein</fullName>
    </recommendedName>
</protein>
<dbReference type="Proteomes" id="UP000619534">
    <property type="component" value="Unassembled WGS sequence"/>
</dbReference>
<comment type="caution">
    <text evidence="3">The sequence shown here is derived from an EMBL/GenBank/DDBJ whole genome shotgun (WGS) entry which is preliminary data.</text>
</comment>
<dbReference type="InterPro" id="IPR006680">
    <property type="entry name" value="Amidohydro-rel"/>
</dbReference>
<evidence type="ECO:0000313" key="4">
    <source>
        <dbReference type="Proteomes" id="UP000619534"/>
    </source>
</evidence>
<name>A0ABQ1NY69_9BACI</name>